<evidence type="ECO:0000256" key="1">
    <source>
        <dbReference type="SAM" id="MobiDB-lite"/>
    </source>
</evidence>
<keyword evidence="3" id="KW-1185">Reference proteome</keyword>
<sequence>KQESDRDSCNYPAGQRSDNQRNSNALPMQDSTVKAPTDIVPAGTGGGSNVSTSSCMEHCQLEQEPEVPTDITRAGTDNKRSDARENACACLIICMCCMECCQFFLDIFKDCSN</sequence>
<gene>
    <name evidence="2" type="ORF">BOX15_Mlig031179g1</name>
</gene>
<dbReference type="EMBL" id="NIVC01000555">
    <property type="protein sequence ID" value="PAA80977.1"/>
    <property type="molecule type" value="Genomic_DNA"/>
</dbReference>
<organism evidence="2 3">
    <name type="scientific">Macrostomum lignano</name>
    <dbReference type="NCBI Taxonomy" id="282301"/>
    <lineage>
        <taxon>Eukaryota</taxon>
        <taxon>Metazoa</taxon>
        <taxon>Spiralia</taxon>
        <taxon>Lophotrochozoa</taxon>
        <taxon>Platyhelminthes</taxon>
        <taxon>Rhabditophora</taxon>
        <taxon>Macrostomorpha</taxon>
        <taxon>Macrostomida</taxon>
        <taxon>Macrostomidae</taxon>
        <taxon>Macrostomum</taxon>
    </lineage>
</organism>
<feature type="non-terminal residue" evidence="2">
    <location>
        <position position="1"/>
    </location>
</feature>
<feature type="compositionally biased region" description="Polar residues" evidence="1">
    <location>
        <begin position="16"/>
        <end position="34"/>
    </location>
</feature>
<evidence type="ECO:0000313" key="2">
    <source>
        <dbReference type="EMBL" id="PAA80977.1"/>
    </source>
</evidence>
<dbReference type="Proteomes" id="UP000215902">
    <property type="component" value="Unassembled WGS sequence"/>
</dbReference>
<accession>A0A267G6E4</accession>
<name>A0A267G6E4_9PLAT</name>
<evidence type="ECO:0000313" key="3">
    <source>
        <dbReference type="Proteomes" id="UP000215902"/>
    </source>
</evidence>
<proteinExistence type="predicted"/>
<comment type="caution">
    <text evidence="2">The sequence shown here is derived from an EMBL/GenBank/DDBJ whole genome shotgun (WGS) entry which is preliminary data.</text>
</comment>
<dbReference type="AlphaFoldDB" id="A0A267G6E4"/>
<protein>
    <submittedName>
        <fullName evidence="2">Uncharacterized protein</fullName>
    </submittedName>
</protein>
<reference evidence="2 3" key="1">
    <citation type="submission" date="2017-06" db="EMBL/GenBank/DDBJ databases">
        <title>A platform for efficient transgenesis in Macrostomum lignano, a flatworm model organism for stem cell research.</title>
        <authorList>
            <person name="Berezikov E."/>
        </authorList>
    </citation>
    <scope>NUCLEOTIDE SEQUENCE [LARGE SCALE GENOMIC DNA]</scope>
    <source>
        <strain evidence="2">DV1</strain>
        <tissue evidence="2">Whole organism</tissue>
    </source>
</reference>
<feature type="region of interest" description="Disordered" evidence="1">
    <location>
        <begin position="1"/>
        <end position="50"/>
    </location>
</feature>